<organism evidence="5 6">
    <name type="scientific">Micromonospora halophytica</name>
    <dbReference type="NCBI Taxonomy" id="47864"/>
    <lineage>
        <taxon>Bacteria</taxon>
        <taxon>Bacillati</taxon>
        <taxon>Actinomycetota</taxon>
        <taxon>Actinomycetes</taxon>
        <taxon>Micromonosporales</taxon>
        <taxon>Micromonosporaceae</taxon>
        <taxon>Micromonospora</taxon>
    </lineage>
</organism>
<dbReference type="STRING" id="47864.GA0070560_116109"/>
<proteinExistence type="predicted"/>
<dbReference type="PROSITE" id="PS51118">
    <property type="entry name" value="HTH_HXLR"/>
    <property type="match status" value="1"/>
</dbReference>
<dbReference type="AlphaFoldDB" id="A0A1C5ITX9"/>
<dbReference type="OrthoDB" id="9792527at2"/>
<reference evidence="6" key="1">
    <citation type="submission" date="2016-06" db="EMBL/GenBank/DDBJ databases">
        <authorList>
            <person name="Varghese N."/>
        </authorList>
    </citation>
    <scope>NUCLEOTIDE SEQUENCE [LARGE SCALE GENOMIC DNA]</scope>
    <source>
        <strain evidence="6">DSM 43171</strain>
    </source>
</reference>
<evidence type="ECO:0000256" key="3">
    <source>
        <dbReference type="ARBA" id="ARBA00023163"/>
    </source>
</evidence>
<keyword evidence="3" id="KW-0804">Transcription</keyword>
<feature type="domain" description="HTH hxlR-type" evidence="4">
    <location>
        <begin position="3"/>
        <end position="101"/>
    </location>
</feature>
<dbReference type="PANTHER" id="PTHR33204:SF18">
    <property type="entry name" value="TRANSCRIPTIONAL REGULATORY PROTEIN"/>
    <property type="match status" value="1"/>
</dbReference>
<dbReference type="PANTHER" id="PTHR33204">
    <property type="entry name" value="TRANSCRIPTIONAL REGULATOR, MARR FAMILY"/>
    <property type="match status" value="1"/>
</dbReference>
<evidence type="ECO:0000259" key="4">
    <source>
        <dbReference type="PROSITE" id="PS51118"/>
    </source>
</evidence>
<protein>
    <submittedName>
        <fullName evidence="5">Transcriptional regulator, HxlR family</fullName>
    </submittedName>
</protein>
<evidence type="ECO:0000313" key="5">
    <source>
        <dbReference type="EMBL" id="SCG61794.1"/>
    </source>
</evidence>
<keyword evidence="2" id="KW-0238">DNA-binding</keyword>
<dbReference type="GO" id="GO:0003677">
    <property type="term" value="F:DNA binding"/>
    <property type="evidence" value="ECO:0007669"/>
    <property type="project" value="UniProtKB-KW"/>
</dbReference>
<dbReference type="InterPro" id="IPR036390">
    <property type="entry name" value="WH_DNA-bd_sf"/>
</dbReference>
<keyword evidence="1" id="KW-0805">Transcription regulation</keyword>
<name>A0A1C5ITX9_9ACTN</name>
<dbReference type="Pfam" id="PF01638">
    <property type="entry name" value="HxlR"/>
    <property type="match status" value="1"/>
</dbReference>
<sequence>MYCAVARALEVLGERWTLLVVRELLTGPKRYADLYAGLPGIATNMLAERLRSLHNAGVVTQRTLPPPAASTVYELTERGRALRPVLLALGAWGLPLLGAPRDGEQFRLAWLMIALDGGYDPAGAAQPVTLALHVGDEVLTVRAHGAEHTVSEGCPSRPDLVLRADPDTFLAWATGQLTDEQALSAGMTVTHGVHGLRRVRRMYPSRASASGPDAE</sequence>
<dbReference type="Gene3D" id="1.10.10.10">
    <property type="entry name" value="Winged helix-like DNA-binding domain superfamily/Winged helix DNA-binding domain"/>
    <property type="match status" value="1"/>
</dbReference>
<evidence type="ECO:0000256" key="2">
    <source>
        <dbReference type="ARBA" id="ARBA00023125"/>
    </source>
</evidence>
<dbReference type="Proteomes" id="UP000199408">
    <property type="component" value="Unassembled WGS sequence"/>
</dbReference>
<evidence type="ECO:0000256" key="1">
    <source>
        <dbReference type="ARBA" id="ARBA00023015"/>
    </source>
</evidence>
<dbReference type="SUPFAM" id="SSF46785">
    <property type="entry name" value="Winged helix' DNA-binding domain"/>
    <property type="match status" value="1"/>
</dbReference>
<gene>
    <name evidence="5" type="ORF">GA0070560_116109</name>
</gene>
<dbReference type="InterPro" id="IPR002577">
    <property type="entry name" value="HTH_HxlR"/>
</dbReference>
<keyword evidence="6" id="KW-1185">Reference proteome</keyword>
<dbReference type="InterPro" id="IPR036388">
    <property type="entry name" value="WH-like_DNA-bd_sf"/>
</dbReference>
<dbReference type="EMBL" id="FMDN01000016">
    <property type="protein sequence ID" value="SCG61794.1"/>
    <property type="molecule type" value="Genomic_DNA"/>
</dbReference>
<accession>A0A1C5ITX9</accession>
<evidence type="ECO:0000313" key="6">
    <source>
        <dbReference type="Proteomes" id="UP000199408"/>
    </source>
</evidence>